<dbReference type="SFLD" id="SFLDG01017">
    <property type="entry name" value="Polyprenyl_Transferase_Like"/>
    <property type="match status" value="1"/>
</dbReference>
<dbReference type="InterPro" id="IPR033749">
    <property type="entry name" value="Polyprenyl_synt_CS"/>
</dbReference>
<dbReference type="AlphaFoldDB" id="A0A521CH39"/>
<dbReference type="CDD" id="cd00685">
    <property type="entry name" value="Trans_IPPS_HT"/>
    <property type="match status" value="1"/>
</dbReference>
<proteinExistence type="inferred from homology"/>
<dbReference type="EMBL" id="FXTB01000003">
    <property type="protein sequence ID" value="SMO58061.1"/>
    <property type="molecule type" value="Genomic_DNA"/>
</dbReference>
<dbReference type="Proteomes" id="UP000319040">
    <property type="component" value="Unassembled WGS sequence"/>
</dbReference>
<protein>
    <submittedName>
        <fullName evidence="7">Geranylgeranyl diphosphate synthase, type II</fullName>
    </submittedName>
</protein>
<dbReference type="OrthoDB" id="9805316at2"/>
<reference evidence="7 8" key="1">
    <citation type="submission" date="2017-05" db="EMBL/GenBank/DDBJ databases">
        <authorList>
            <person name="Varghese N."/>
            <person name="Submissions S."/>
        </authorList>
    </citation>
    <scope>NUCLEOTIDE SEQUENCE [LARGE SCALE GENOMIC DNA]</scope>
    <source>
        <strain evidence="7 8">DSM 27040</strain>
    </source>
</reference>
<dbReference type="Gene3D" id="1.10.600.10">
    <property type="entry name" value="Farnesyl Diphosphate Synthase"/>
    <property type="match status" value="1"/>
</dbReference>
<keyword evidence="3 6" id="KW-0808">Transferase</keyword>
<dbReference type="PANTHER" id="PTHR12001:SF85">
    <property type="entry name" value="SHORT CHAIN ISOPRENYL DIPHOSPHATE SYNTHASE"/>
    <property type="match status" value="1"/>
</dbReference>
<dbReference type="GO" id="GO:0008299">
    <property type="term" value="P:isoprenoid biosynthetic process"/>
    <property type="evidence" value="ECO:0007669"/>
    <property type="project" value="InterPro"/>
</dbReference>
<comment type="similarity">
    <text evidence="2 6">Belongs to the FPP/GGPP synthase family.</text>
</comment>
<dbReference type="InterPro" id="IPR000092">
    <property type="entry name" value="Polyprenyl_synt"/>
</dbReference>
<keyword evidence="5" id="KW-0460">Magnesium</keyword>
<dbReference type="InterPro" id="IPR008949">
    <property type="entry name" value="Isoprenoid_synthase_dom_sf"/>
</dbReference>
<evidence type="ECO:0000256" key="2">
    <source>
        <dbReference type="ARBA" id="ARBA00006706"/>
    </source>
</evidence>
<dbReference type="Pfam" id="PF00348">
    <property type="entry name" value="polyprenyl_synt"/>
    <property type="match status" value="1"/>
</dbReference>
<dbReference type="SFLD" id="SFLDS00005">
    <property type="entry name" value="Isoprenoid_Synthase_Type_I"/>
    <property type="match status" value="1"/>
</dbReference>
<dbReference type="GO" id="GO:0046872">
    <property type="term" value="F:metal ion binding"/>
    <property type="evidence" value="ECO:0007669"/>
    <property type="project" value="UniProtKB-KW"/>
</dbReference>
<keyword evidence="8" id="KW-1185">Reference proteome</keyword>
<evidence type="ECO:0000313" key="8">
    <source>
        <dbReference type="Proteomes" id="UP000319040"/>
    </source>
</evidence>
<sequence length="324" mass="36597">MHNIKHIQELVNSELNSINFNGEPKQLYAPIAYTLAQGGKRIRPVLCLMAAQLFGKDITTVLYPALGLEIFHNFTLLHDDIMDNAQVRRNKPTVHEKWNANAAILSGDAMMIKAHQFICRCDEKKLPQAIALFNSVALGVCEGQQYDMEFETRSDVSVDEYLEMIRLKTALLLAGSLKLGAILANAPHQDAELIYQFGINIGMAFQLQDDYLDSFGNQQTFGKKIGGDIIANKKTFLLLTALRKAENQEKSNLNKWVTVKHFDCEQKITAVKKIYQKLSVDTESKIKMQAYYDTAISCLTKVDGQQVVKNELMDYASQLMQRIK</sequence>
<evidence type="ECO:0000256" key="3">
    <source>
        <dbReference type="ARBA" id="ARBA00022679"/>
    </source>
</evidence>
<dbReference type="RefSeq" id="WP_142532799.1">
    <property type="nucleotide sequence ID" value="NZ_FXTB01000003.1"/>
</dbReference>
<name>A0A521CH39_SACCC</name>
<comment type="cofactor">
    <cofactor evidence="1">
        <name>Mg(2+)</name>
        <dbReference type="ChEBI" id="CHEBI:18420"/>
    </cofactor>
</comment>
<accession>A0A521CH39</accession>
<evidence type="ECO:0000256" key="4">
    <source>
        <dbReference type="ARBA" id="ARBA00022723"/>
    </source>
</evidence>
<evidence type="ECO:0000256" key="5">
    <source>
        <dbReference type="ARBA" id="ARBA00022842"/>
    </source>
</evidence>
<evidence type="ECO:0000256" key="6">
    <source>
        <dbReference type="RuleBase" id="RU004466"/>
    </source>
</evidence>
<gene>
    <name evidence="7" type="ORF">SAMN06265379_10380</name>
</gene>
<dbReference type="SUPFAM" id="SSF48576">
    <property type="entry name" value="Terpenoid synthases"/>
    <property type="match status" value="1"/>
</dbReference>
<keyword evidence="4" id="KW-0479">Metal-binding</keyword>
<dbReference type="GO" id="GO:0004659">
    <property type="term" value="F:prenyltransferase activity"/>
    <property type="evidence" value="ECO:0007669"/>
    <property type="project" value="InterPro"/>
</dbReference>
<evidence type="ECO:0000313" key="7">
    <source>
        <dbReference type="EMBL" id="SMO58061.1"/>
    </source>
</evidence>
<dbReference type="PANTHER" id="PTHR12001">
    <property type="entry name" value="GERANYLGERANYL PYROPHOSPHATE SYNTHASE"/>
    <property type="match status" value="1"/>
</dbReference>
<evidence type="ECO:0000256" key="1">
    <source>
        <dbReference type="ARBA" id="ARBA00001946"/>
    </source>
</evidence>
<dbReference type="PROSITE" id="PS00444">
    <property type="entry name" value="POLYPRENYL_SYNTHASE_2"/>
    <property type="match status" value="1"/>
</dbReference>
<organism evidence="7 8">
    <name type="scientific">Saccharicrinis carchari</name>
    <dbReference type="NCBI Taxonomy" id="1168039"/>
    <lineage>
        <taxon>Bacteria</taxon>
        <taxon>Pseudomonadati</taxon>
        <taxon>Bacteroidota</taxon>
        <taxon>Bacteroidia</taxon>
        <taxon>Marinilabiliales</taxon>
        <taxon>Marinilabiliaceae</taxon>
        <taxon>Saccharicrinis</taxon>
    </lineage>
</organism>